<dbReference type="Pfam" id="PF18029">
    <property type="entry name" value="Glyoxalase_6"/>
    <property type="match status" value="1"/>
</dbReference>
<dbReference type="EMBL" id="FNFD01000004">
    <property type="protein sequence ID" value="SDK02489.1"/>
    <property type="molecule type" value="Genomic_DNA"/>
</dbReference>
<accession>A0A1G8YHY1</accession>
<name>A0A1G8YHY1_9PSED</name>
<organism evidence="2 3">
    <name type="scientific">Pseudomonas indica</name>
    <dbReference type="NCBI Taxonomy" id="137658"/>
    <lineage>
        <taxon>Bacteria</taxon>
        <taxon>Pseudomonadati</taxon>
        <taxon>Pseudomonadota</taxon>
        <taxon>Gammaproteobacteria</taxon>
        <taxon>Pseudomonadales</taxon>
        <taxon>Pseudomonadaceae</taxon>
        <taxon>Pseudomonas</taxon>
    </lineage>
</organism>
<evidence type="ECO:0000259" key="1">
    <source>
        <dbReference type="PROSITE" id="PS51819"/>
    </source>
</evidence>
<dbReference type="PROSITE" id="PS51819">
    <property type="entry name" value="VOC"/>
    <property type="match status" value="1"/>
</dbReference>
<feature type="domain" description="VOC" evidence="1">
    <location>
        <begin position="1"/>
        <end position="123"/>
    </location>
</feature>
<dbReference type="InterPro" id="IPR037523">
    <property type="entry name" value="VOC_core"/>
</dbReference>
<proteinExistence type="predicted"/>
<dbReference type="InterPro" id="IPR029068">
    <property type="entry name" value="Glyas_Bleomycin-R_OHBP_Dase"/>
</dbReference>
<dbReference type="STRING" id="137658.SAMN05216186_10411"/>
<gene>
    <name evidence="2" type="ORF">SAMN05216186_10411</name>
</gene>
<dbReference type="RefSeq" id="WP_084334429.1">
    <property type="nucleotide sequence ID" value="NZ_FNFD01000004.1"/>
</dbReference>
<sequence length="142" mass="15701">MELLVNIDVNDLPEAIRFYEQALGLRLGRLLFEGSVAELLGAAAPVYLLAKADGTACCPGQRRDYRRHWTPVHLDFVVEDLDAAVHRALEAGARLEGEVLSQPYGRLATFADPFGHGFCLIEWKGEGYAEVAESDRLAQEET</sequence>
<dbReference type="SUPFAM" id="SSF54593">
    <property type="entry name" value="Glyoxalase/Bleomycin resistance protein/Dihydroxybiphenyl dioxygenase"/>
    <property type="match status" value="1"/>
</dbReference>
<evidence type="ECO:0000313" key="2">
    <source>
        <dbReference type="EMBL" id="SDK02489.1"/>
    </source>
</evidence>
<dbReference type="Proteomes" id="UP000198706">
    <property type="component" value="Unassembled WGS sequence"/>
</dbReference>
<protein>
    <submittedName>
        <fullName evidence="2">Uncharacterized conserved protein PhnB, glyoxalase superfamily</fullName>
    </submittedName>
</protein>
<reference evidence="2 3" key="1">
    <citation type="submission" date="2016-10" db="EMBL/GenBank/DDBJ databases">
        <authorList>
            <person name="de Groot N.N."/>
        </authorList>
    </citation>
    <scope>NUCLEOTIDE SEQUENCE [LARGE SCALE GENOMIC DNA]</scope>
    <source>
        <strain evidence="2 3">JCM 21544</strain>
    </source>
</reference>
<dbReference type="InterPro" id="IPR041581">
    <property type="entry name" value="Glyoxalase_6"/>
</dbReference>
<keyword evidence="3" id="KW-1185">Reference proteome</keyword>
<evidence type="ECO:0000313" key="3">
    <source>
        <dbReference type="Proteomes" id="UP000198706"/>
    </source>
</evidence>
<dbReference type="AlphaFoldDB" id="A0A1G8YHY1"/>
<dbReference type="Gene3D" id="3.10.180.10">
    <property type="entry name" value="2,3-Dihydroxybiphenyl 1,2-Dioxygenase, domain 1"/>
    <property type="match status" value="1"/>
</dbReference>